<keyword evidence="4" id="KW-1185">Reference proteome</keyword>
<evidence type="ECO:0000256" key="1">
    <source>
        <dbReference type="SAM" id="Phobius"/>
    </source>
</evidence>
<comment type="caution">
    <text evidence="3">The sequence shown here is derived from an EMBL/GenBank/DDBJ whole genome shotgun (WGS) entry which is preliminary data.</text>
</comment>
<feature type="transmembrane region" description="Helical" evidence="1">
    <location>
        <begin position="149"/>
        <end position="171"/>
    </location>
</feature>
<feature type="transmembrane region" description="Helical" evidence="1">
    <location>
        <begin position="272"/>
        <end position="290"/>
    </location>
</feature>
<dbReference type="Proteomes" id="UP000612282">
    <property type="component" value="Unassembled WGS sequence"/>
</dbReference>
<reference evidence="3 4" key="1">
    <citation type="submission" date="2021-01" db="EMBL/GenBank/DDBJ databases">
        <title>Whole genome shotgun sequence of Actinoplanes couchii NBRC 106145.</title>
        <authorList>
            <person name="Komaki H."/>
            <person name="Tamura T."/>
        </authorList>
    </citation>
    <scope>NUCLEOTIDE SEQUENCE [LARGE SCALE GENOMIC DNA]</scope>
    <source>
        <strain evidence="3 4">NBRC 106145</strain>
    </source>
</reference>
<dbReference type="PANTHER" id="PTHR39430:SF1">
    <property type="entry name" value="PROTEASE"/>
    <property type="match status" value="1"/>
</dbReference>
<feature type="transmembrane region" description="Helical" evidence="1">
    <location>
        <begin position="214"/>
        <end position="230"/>
    </location>
</feature>
<gene>
    <name evidence="3" type="ORF">Aco03nite_063590</name>
</gene>
<organism evidence="3 4">
    <name type="scientific">Actinoplanes couchii</name>
    <dbReference type="NCBI Taxonomy" id="403638"/>
    <lineage>
        <taxon>Bacteria</taxon>
        <taxon>Bacillati</taxon>
        <taxon>Actinomycetota</taxon>
        <taxon>Actinomycetes</taxon>
        <taxon>Micromonosporales</taxon>
        <taxon>Micromonosporaceae</taxon>
        <taxon>Actinoplanes</taxon>
    </lineage>
</organism>
<dbReference type="PANTHER" id="PTHR39430">
    <property type="entry name" value="MEMBRANE-ASSOCIATED PROTEASE-RELATED"/>
    <property type="match status" value="1"/>
</dbReference>
<accession>A0ABQ3XHH9</accession>
<keyword evidence="1" id="KW-0812">Transmembrane</keyword>
<proteinExistence type="predicted"/>
<evidence type="ECO:0000259" key="2">
    <source>
        <dbReference type="Pfam" id="PF02517"/>
    </source>
</evidence>
<keyword evidence="1" id="KW-1133">Transmembrane helix</keyword>
<feature type="transmembrane region" description="Helical" evidence="1">
    <location>
        <begin position="72"/>
        <end position="92"/>
    </location>
</feature>
<feature type="domain" description="CAAX prenyl protease 2/Lysostaphin resistance protein A-like" evidence="2">
    <location>
        <begin position="157"/>
        <end position="247"/>
    </location>
</feature>
<feature type="transmembrane region" description="Helical" evidence="1">
    <location>
        <begin position="26"/>
        <end position="52"/>
    </location>
</feature>
<sequence length="307" mass="32736">MLMTTSPGTQYHHLARTPSHRWWRPILGTVVLLVLGAVVMLGSYLAYVAVAAATGQPDGPDGTASFGPLGELAIGFLAIGALLPVIMLVARLTQDRPAGSLSSIEGRIRWRWLLTCLPVAAAAITIFLAGGVVLSALTGVDAELDEPLAGWGPFLTATAVLLLVVPFQAAAEEYMCRGWLLQAVGSVMRRPWVPIVFQALVFAALHGWGTPFGFFDLAVFGTIAGWLTVRTGGLEAAITLHVMNNLLSSVIAAAFGQLTIDETAADMPWQMAAVDFPVLLGFAAVIVWLFNRREAKKRNYELVGSGQ</sequence>
<dbReference type="InterPro" id="IPR003675">
    <property type="entry name" value="Rce1/LyrA-like_dom"/>
</dbReference>
<protein>
    <recommendedName>
        <fullName evidence="2">CAAX prenyl protease 2/Lysostaphin resistance protein A-like domain-containing protein</fullName>
    </recommendedName>
</protein>
<feature type="transmembrane region" description="Helical" evidence="1">
    <location>
        <begin position="112"/>
        <end position="137"/>
    </location>
</feature>
<dbReference type="Pfam" id="PF02517">
    <property type="entry name" value="Rce1-like"/>
    <property type="match status" value="1"/>
</dbReference>
<evidence type="ECO:0000313" key="3">
    <source>
        <dbReference type="EMBL" id="GID57955.1"/>
    </source>
</evidence>
<feature type="transmembrane region" description="Helical" evidence="1">
    <location>
        <begin position="242"/>
        <end position="260"/>
    </location>
</feature>
<dbReference type="RefSeq" id="WP_203801372.1">
    <property type="nucleotide sequence ID" value="NZ_BAAAQE010000111.1"/>
</dbReference>
<evidence type="ECO:0000313" key="4">
    <source>
        <dbReference type="Proteomes" id="UP000612282"/>
    </source>
</evidence>
<name>A0ABQ3XHH9_9ACTN</name>
<keyword evidence="1" id="KW-0472">Membrane</keyword>
<feature type="transmembrane region" description="Helical" evidence="1">
    <location>
        <begin position="192"/>
        <end position="208"/>
    </location>
</feature>
<dbReference type="EMBL" id="BOMG01000078">
    <property type="protein sequence ID" value="GID57955.1"/>
    <property type="molecule type" value="Genomic_DNA"/>
</dbReference>